<gene>
    <name evidence="3" type="ORF">BD311DRAFT_768607</name>
</gene>
<dbReference type="Proteomes" id="UP000292957">
    <property type="component" value="Unassembled WGS sequence"/>
</dbReference>
<keyword evidence="1" id="KW-0812">Transmembrane</keyword>
<dbReference type="OrthoDB" id="6604875at2759"/>
<accession>A0A4Q9MCC7</accession>
<dbReference type="InterPro" id="IPR028036">
    <property type="entry name" value="DMAC1-like_dom"/>
</dbReference>
<evidence type="ECO:0000313" key="3">
    <source>
        <dbReference type="EMBL" id="TBU23361.1"/>
    </source>
</evidence>
<dbReference type="Pfam" id="PF15055">
    <property type="entry name" value="DMAC1_Dmo2"/>
    <property type="match status" value="1"/>
</dbReference>
<feature type="transmembrane region" description="Helical" evidence="1">
    <location>
        <begin position="66"/>
        <end position="86"/>
    </location>
</feature>
<reference evidence="3" key="1">
    <citation type="submission" date="2019-01" db="EMBL/GenBank/DDBJ databases">
        <title>Draft genome sequences of three monokaryotic isolates of the white-rot basidiomycete fungus Dichomitus squalens.</title>
        <authorList>
            <consortium name="DOE Joint Genome Institute"/>
            <person name="Lopez S.C."/>
            <person name="Andreopoulos B."/>
            <person name="Pangilinan J."/>
            <person name="Lipzen A."/>
            <person name="Riley R."/>
            <person name="Ahrendt S."/>
            <person name="Ng V."/>
            <person name="Barry K."/>
            <person name="Daum C."/>
            <person name="Grigoriev I.V."/>
            <person name="Hilden K.S."/>
            <person name="Makela M.R."/>
            <person name="de Vries R.P."/>
        </authorList>
    </citation>
    <scope>NUCLEOTIDE SEQUENCE [LARGE SCALE GENOMIC DNA]</scope>
    <source>
        <strain evidence="3">OM18370.1</strain>
    </source>
</reference>
<proteinExistence type="predicted"/>
<organism evidence="3">
    <name type="scientific">Dichomitus squalens</name>
    <dbReference type="NCBI Taxonomy" id="114155"/>
    <lineage>
        <taxon>Eukaryota</taxon>
        <taxon>Fungi</taxon>
        <taxon>Dikarya</taxon>
        <taxon>Basidiomycota</taxon>
        <taxon>Agaricomycotina</taxon>
        <taxon>Agaricomycetes</taxon>
        <taxon>Polyporales</taxon>
        <taxon>Polyporaceae</taxon>
        <taxon>Dichomitus</taxon>
    </lineage>
</organism>
<dbReference type="EMBL" id="ML143507">
    <property type="protein sequence ID" value="TBU23361.1"/>
    <property type="molecule type" value="Genomic_DNA"/>
</dbReference>
<keyword evidence="1" id="KW-1133">Transmembrane helix</keyword>
<protein>
    <recommendedName>
        <fullName evidence="2">Distal membrane-arm assembly complex protein 1-like domain-containing protein</fullName>
    </recommendedName>
</protein>
<sequence length="88" mass="9269">MSSSESLHQSGSIVKLSNEDARTEQALAQTEFQDCLTCRIIGTGALAGVGIYALRMSRAGAPGSPVGKRIMGGVGIGFLIGSYFRWTM</sequence>
<evidence type="ECO:0000259" key="2">
    <source>
        <dbReference type="Pfam" id="PF15055"/>
    </source>
</evidence>
<feature type="transmembrane region" description="Helical" evidence="1">
    <location>
        <begin position="36"/>
        <end position="54"/>
    </location>
</feature>
<dbReference type="AlphaFoldDB" id="A0A4Q9MCC7"/>
<name>A0A4Q9MCC7_9APHY</name>
<evidence type="ECO:0000256" key="1">
    <source>
        <dbReference type="SAM" id="Phobius"/>
    </source>
</evidence>
<feature type="domain" description="Distal membrane-arm assembly complex protein 1-like" evidence="2">
    <location>
        <begin position="34"/>
        <end position="78"/>
    </location>
</feature>
<keyword evidence="1" id="KW-0472">Membrane</keyword>